<evidence type="ECO:0000313" key="2">
    <source>
        <dbReference type="Proteomes" id="UP000075398"/>
    </source>
</evidence>
<accession>A0A150J7W2</accession>
<evidence type="ECO:0000313" key="1">
    <source>
        <dbReference type="EMBL" id="KYC53178.1"/>
    </source>
</evidence>
<reference evidence="1 2" key="1">
    <citation type="journal article" date="2016" name="ISME J.">
        <title>Chasing the elusive Euryarchaeota class WSA2: genomes reveal a uniquely fastidious methyl-reducing methanogen.</title>
        <authorList>
            <person name="Nobu M.K."/>
            <person name="Narihiro T."/>
            <person name="Kuroda K."/>
            <person name="Mei R."/>
            <person name="Liu W.T."/>
        </authorList>
    </citation>
    <scope>NUCLEOTIDE SEQUENCE [LARGE SCALE GENOMIC DNA]</scope>
    <source>
        <strain evidence="1">U1lsi0528_Bin055</strain>
    </source>
</reference>
<organism evidence="1 2">
    <name type="scientific">Candidatus Methanofastidiosum methylothiophilum</name>
    <dbReference type="NCBI Taxonomy" id="1705564"/>
    <lineage>
        <taxon>Archaea</taxon>
        <taxon>Methanobacteriati</taxon>
        <taxon>Methanobacteriota</taxon>
        <taxon>Stenosarchaea group</taxon>
        <taxon>Candidatus Methanofastidiosia</taxon>
        <taxon>Candidatus Methanofastidiosales</taxon>
        <taxon>Candidatus Methanofastidiosaceae</taxon>
        <taxon>Candidatus Methanofastidiosum</taxon>
    </lineage>
</organism>
<name>A0A150J7W2_9EURY</name>
<proteinExistence type="predicted"/>
<dbReference type="Proteomes" id="UP000075398">
    <property type="component" value="Unassembled WGS sequence"/>
</dbReference>
<sequence>MKDKDDKLFLLHIRDAINLIEEFIESKDF</sequence>
<protein>
    <submittedName>
        <fullName evidence="1">Uncharacterized protein</fullName>
    </submittedName>
</protein>
<dbReference type="AlphaFoldDB" id="A0A150J7W2"/>
<dbReference type="EMBL" id="LNGC01000009">
    <property type="protein sequence ID" value="KYC53178.1"/>
    <property type="molecule type" value="Genomic_DNA"/>
</dbReference>
<comment type="caution">
    <text evidence="1">The sequence shown here is derived from an EMBL/GenBank/DDBJ whole genome shotgun (WGS) entry which is preliminary data.</text>
</comment>
<gene>
    <name evidence="1" type="ORF">AMQ22_00387</name>
</gene>